<evidence type="ECO:0000256" key="1">
    <source>
        <dbReference type="SAM" id="MobiDB-lite"/>
    </source>
</evidence>
<organism evidence="2">
    <name type="scientific">marine metagenome</name>
    <dbReference type="NCBI Taxonomy" id="408172"/>
    <lineage>
        <taxon>unclassified sequences</taxon>
        <taxon>metagenomes</taxon>
        <taxon>ecological metagenomes</taxon>
    </lineage>
</organism>
<sequence length="93" mass="10885">MVNKTKILSDLSKMAVDAVSTFSGIKKEVNTIVRLRIDKTINKMKLVRRDEFEILKKMVQKLVIEKDKLKKTNKKSTTPTRKKKKNRKKRKIG</sequence>
<evidence type="ECO:0000313" key="2">
    <source>
        <dbReference type="EMBL" id="SVA60117.1"/>
    </source>
</evidence>
<name>A0A381X7D5_9ZZZZ</name>
<proteinExistence type="predicted"/>
<dbReference type="AlphaFoldDB" id="A0A381X7D5"/>
<protein>
    <submittedName>
        <fullName evidence="2">Uncharacterized protein</fullName>
    </submittedName>
</protein>
<dbReference type="InterPro" id="IPR007475">
    <property type="entry name" value="UbiK"/>
</dbReference>
<gene>
    <name evidence="2" type="ORF">METZ01_LOCUS112971</name>
</gene>
<dbReference type="Pfam" id="PF04380">
    <property type="entry name" value="BMFP"/>
    <property type="match status" value="1"/>
</dbReference>
<dbReference type="EMBL" id="UINC01014023">
    <property type="protein sequence ID" value="SVA60117.1"/>
    <property type="molecule type" value="Genomic_DNA"/>
</dbReference>
<accession>A0A381X7D5</accession>
<feature type="compositionally biased region" description="Basic residues" evidence="1">
    <location>
        <begin position="71"/>
        <end position="93"/>
    </location>
</feature>
<feature type="region of interest" description="Disordered" evidence="1">
    <location>
        <begin position="66"/>
        <end position="93"/>
    </location>
</feature>
<reference evidence="2" key="1">
    <citation type="submission" date="2018-05" db="EMBL/GenBank/DDBJ databases">
        <authorList>
            <person name="Lanie J.A."/>
            <person name="Ng W.-L."/>
            <person name="Kazmierczak K.M."/>
            <person name="Andrzejewski T.M."/>
            <person name="Davidsen T.M."/>
            <person name="Wayne K.J."/>
            <person name="Tettelin H."/>
            <person name="Glass J.I."/>
            <person name="Rusch D."/>
            <person name="Podicherti R."/>
            <person name="Tsui H.-C.T."/>
            <person name="Winkler M.E."/>
        </authorList>
    </citation>
    <scope>NUCLEOTIDE SEQUENCE</scope>
</reference>